<feature type="transmembrane region" description="Helical" evidence="6">
    <location>
        <begin position="399"/>
        <end position="419"/>
    </location>
</feature>
<feature type="transmembrane region" description="Helical" evidence="6">
    <location>
        <begin position="302"/>
        <end position="323"/>
    </location>
</feature>
<feature type="transmembrane region" description="Helical" evidence="6">
    <location>
        <begin position="85"/>
        <end position="103"/>
    </location>
</feature>
<keyword evidence="9" id="KW-1185">Reference proteome</keyword>
<feature type="transmembrane region" description="Helical" evidence="6">
    <location>
        <begin position="179"/>
        <end position="202"/>
    </location>
</feature>
<feature type="region of interest" description="Disordered" evidence="5">
    <location>
        <begin position="218"/>
        <end position="255"/>
    </location>
</feature>
<evidence type="ECO:0000313" key="9">
    <source>
        <dbReference type="Proteomes" id="UP000253509"/>
    </source>
</evidence>
<feature type="transmembrane region" description="Helical" evidence="6">
    <location>
        <begin position="109"/>
        <end position="128"/>
    </location>
</feature>
<feature type="transmembrane region" description="Helical" evidence="6">
    <location>
        <begin position="335"/>
        <end position="354"/>
    </location>
</feature>
<dbReference type="SUPFAM" id="SSF103473">
    <property type="entry name" value="MFS general substrate transporter"/>
    <property type="match status" value="1"/>
</dbReference>
<dbReference type="GO" id="GO:0005886">
    <property type="term" value="C:plasma membrane"/>
    <property type="evidence" value="ECO:0007669"/>
    <property type="project" value="UniProtKB-SubCell"/>
</dbReference>
<proteinExistence type="predicted"/>
<feature type="transmembrane region" description="Helical" evidence="6">
    <location>
        <begin position="149"/>
        <end position="167"/>
    </location>
</feature>
<dbReference type="AlphaFoldDB" id="A0A366IGB9"/>
<feature type="transmembrane region" description="Helical" evidence="6">
    <location>
        <begin position="273"/>
        <end position="296"/>
    </location>
</feature>
<feature type="transmembrane region" description="Helical" evidence="6">
    <location>
        <begin position="360"/>
        <end position="387"/>
    </location>
</feature>
<dbReference type="Proteomes" id="UP000253509">
    <property type="component" value="Unassembled WGS sequence"/>
</dbReference>
<dbReference type="InterPro" id="IPR011701">
    <property type="entry name" value="MFS"/>
</dbReference>
<protein>
    <submittedName>
        <fullName evidence="8">MFS transporter</fullName>
    </submittedName>
</protein>
<comment type="subcellular location">
    <subcellularLocation>
        <location evidence="1">Cell membrane</location>
        <topology evidence="1">Multi-pass membrane protein</topology>
    </subcellularLocation>
</comment>
<evidence type="ECO:0000256" key="1">
    <source>
        <dbReference type="ARBA" id="ARBA00004651"/>
    </source>
</evidence>
<feature type="domain" description="Major facilitator superfamily (MFS) profile" evidence="7">
    <location>
        <begin position="20"/>
        <end position="447"/>
    </location>
</feature>
<evidence type="ECO:0000313" key="8">
    <source>
        <dbReference type="EMBL" id="RBP69224.1"/>
    </source>
</evidence>
<organism evidence="8 9">
    <name type="scientific">Brevibacterium celere</name>
    <dbReference type="NCBI Taxonomy" id="225845"/>
    <lineage>
        <taxon>Bacteria</taxon>
        <taxon>Bacillati</taxon>
        <taxon>Actinomycetota</taxon>
        <taxon>Actinomycetes</taxon>
        <taxon>Micrococcales</taxon>
        <taxon>Brevibacteriaceae</taxon>
        <taxon>Brevibacterium</taxon>
    </lineage>
</organism>
<keyword evidence="4 6" id="KW-0472">Membrane</keyword>
<gene>
    <name evidence="8" type="ORF">DFO65_11468</name>
</gene>
<reference evidence="8 9" key="1">
    <citation type="submission" date="2018-06" db="EMBL/GenBank/DDBJ databases">
        <title>Freshwater and sediment microbial communities from various areas in North America, analyzing microbe dynamics in response to fracking.</title>
        <authorList>
            <person name="Lamendella R."/>
        </authorList>
    </citation>
    <scope>NUCLEOTIDE SEQUENCE [LARGE SCALE GENOMIC DNA]</scope>
    <source>
        <strain evidence="8 9">3b_TX</strain>
    </source>
</reference>
<name>A0A366IGB9_9MICO</name>
<dbReference type="GO" id="GO:0022857">
    <property type="term" value="F:transmembrane transporter activity"/>
    <property type="evidence" value="ECO:0007669"/>
    <property type="project" value="InterPro"/>
</dbReference>
<evidence type="ECO:0000256" key="5">
    <source>
        <dbReference type="SAM" id="MobiDB-lite"/>
    </source>
</evidence>
<keyword evidence="2 6" id="KW-0812">Transmembrane</keyword>
<comment type="caution">
    <text evidence="8">The sequence shown here is derived from an EMBL/GenBank/DDBJ whole genome shotgun (WGS) entry which is preliminary data.</text>
</comment>
<evidence type="ECO:0000256" key="2">
    <source>
        <dbReference type="ARBA" id="ARBA00022692"/>
    </source>
</evidence>
<feature type="transmembrane region" description="Helical" evidence="6">
    <location>
        <begin position="425"/>
        <end position="443"/>
    </location>
</feature>
<dbReference type="PANTHER" id="PTHR23534">
    <property type="entry name" value="MFS PERMEASE"/>
    <property type="match status" value="1"/>
</dbReference>
<dbReference type="EMBL" id="QNSB01000014">
    <property type="protein sequence ID" value="RBP69224.1"/>
    <property type="molecule type" value="Genomic_DNA"/>
</dbReference>
<dbReference type="Gene3D" id="1.20.1250.20">
    <property type="entry name" value="MFS general substrate transporter like domains"/>
    <property type="match status" value="1"/>
</dbReference>
<keyword evidence="3 6" id="KW-1133">Transmembrane helix</keyword>
<evidence type="ECO:0000256" key="3">
    <source>
        <dbReference type="ARBA" id="ARBA00022989"/>
    </source>
</evidence>
<dbReference type="InterPro" id="IPR020846">
    <property type="entry name" value="MFS_dom"/>
</dbReference>
<evidence type="ECO:0000259" key="7">
    <source>
        <dbReference type="PROSITE" id="PS50850"/>
    </source>
</evidence>
<dbReference type="PANTHER" id="PTHR23534:SF1">
    <property type="entry name" value="MAJOR FACILITATOR SUPERFAMILY PROTEIN"/>
    <property type="match status" value="1"/>
</dbReference>
<evidence type="ECO:0000256" key="6">
    <source>
        <dbReference type="SAM" id="Phobius"/>
    </source>
</evidence>
<accession>A0A366IGB9</accession>
<evidence type="ECO:0000256" key="4">
    <source>
        <dbReference type="ARBA" id="ARBA00023136"/>
    </source>
</evidence>
<dbReference type="RefSeq" id="WP_245940825.1">
    <property type="nucleotide sequence ID" value="NZ_QNSB01000014.1"/>
</dbReference>
<dbReference type="PROSITE" id="PS50850">
    <property type="entry name" value="MFS"/>
    <property type="match status" value="1"/>
</dbReference>
<sequence length="461" mass="47140">MREMPSGSAAMSRERLQRRTMIILVITQIVGTVGVGVAPSIGVLLAGEVTQNEAWAGLARSFSTFGAALLGLPLGNLAARRGRRVALSTGWGTAALGSALLVVAAQDSLLVPLFIGLLLIGAGSAVSLQSRFAATDLALTRNKAKSLSLIVWVGTLGSVLGPNLGVPGRFVGEATGLNLYASSFLIAAVCLGLAGLLVVVLLRPDPLLRAQADSREALTAEAPAQSQPTASEPAASELTTQKPSSRRRDPARKPRGSIGQIMAELKANTPARYAVIAILTAQIVMVSIMTMTPVHIEHQGGSIEIVGVTISLHILGMYALSPLVGWTADTFGHRATISAGIAIFLASLVIGALLPNGTAWIMVSLILLGLGWSFVNVAASALFSAVVSDEVKASSQGGVDATSNLCGATAAFIAGPLLAVTSFSVLSYIAMAVLVPLIVLTVGGSGRSVGRKGDPDSDSGA</sequence>
<dbReference type="InterPro" id="IPR036259">
    <property type="entry name" value="MFS_trans_sf"/>
</dbReference>
<dbReference type="Pfam" id="PF07690">
    <property type="entry name" value="MFS_1"/>
    <property type="match status" value="1"/>
</dbReference>
<feature type="transmembrane region" description="Helical" evidence="6">
    <location>
        <begin position="58"/>
        <end position="78"/>
    </location>
</feature>
<feature type="transmembrane region" description="Helical" evidence="6">
    <location>
        <begin position="21"/>
        <end position="46"/>
    </location>
</feature>